<dbReference type="EMBL" id="BJLB01000001">
    <property type="protein sequence ID" value="GEA35112.1"/>
    <property type="molecule type" value="Genomic_DNA"/>
</dbReference>
<protein>
    <submittedName>
        <fullName evidence="1">Uncharacterized protein</fullName>
    </submittedName>
</protein>
<evidence type="ECO:0000313" key="1">
    <source>
        <dbReference type="EMBL" id="GEA35112.1"/>
    </source>
</evidence>
<dbReference type="AlphaFoldDB" id="A0A829VMR6"/>
<gene>
    <name evidence="1" type="ORF">Ccl03g_08250</name>
</gene>
<name>A0A829VMR6_9FIRM</name>
<reference evidence="1 2" key="1">
    <citation type="submission" date="2019-06" db="EMBL/GenBank/DDBJ databases">
        <title>Draft genome sequence of [Clostridium] clostridioforme NBRC 113352.</title>
        <authorList>
            <person name="Miura T."/>
            <person name="Furukawa M."/>
            <person name="Shimamura M."/>
            <person name="Ohyama Y."/>
            <person name="Yamazoe A."/>
            <person name="Kawasaki H."/>
        </authorList>
    </citation>
    <scope>NUCLEOTIDE SEQUENCE [LARGE SCALE GENOMIC DNA]</scope>
    <source>
        <strain evidence="1 2">NBRC 113352</strain>
    </source>
</reference>
<comment type="caution">
    <text evidence="1">The sequence shown here is derived from an EMBL/GenBank/DDBJ whole genome shotgun (WGS) entry which is preliminary data.</text>
</comment>
<accession>A0A829VMR6</accession>
<sequence>MDRSYRLKMEEKLSNNILTVEYVLNCAAKYENKINQLAYKEKQYRNVGYNNFKGQLNGLITYRKPFIDILMNGYHMSLDDIKDSLCKVKEKNIPTKQVCDHVREIIVSGHYKLE</sequence>
<evidence type="ECO:0000313" key="2">
    <source>
        <dbReference type="Proteomes" id="UP000315200"/>
    </source>
</evidence>
<proteinExistence type="predicted"/>
<dbReference type="RefSeq" id="WP_074925460.1">
    <property type="nucleotide sequence ID" value="NZ_BJLB01000001.1"/>
</dbReference>
<organism evidence="1 2">
    <name type="scientific">Enterocloster clostridioformis</name>
    <dbReference type="NCBI Taxonomy" id="1531"/>
    <lineage>
        <taxon>Bacteria</taxon>
        <taxon>Bacillati</taxon>
        <taxon>Bacillota</taxon>
        <taxon>Clostridia</taxon>
        <taxon>Lachnospirales</taxon>
        <taxon>Lachnospiraceae</taxon>
        <taxon>Enterocloster</taxon>
    </lineage>
</organism>
<dbReference type="Proteomes" id="UP000315200">
    <property type="component" value="Unassembled WGS sequence"/>
</dbReference>